<dbReference type="EMBL" id="CQPA01000059">
    <property type="protein sequence ID" value="CNV12755.1"/>
    <property type="molecule type" value="Genomic_DNA"/>
</dbReference>
<organism evidence="1 2">
    <name type="scientific">Salmonella enterica subsp. enterica serovar Bovismorbificans</name>
    <dbReference type="NCBI Taxonomy" id="58097"/>
    <lineage>
        <taxon>Bacteria</taxon>
        <taxon>Pseudomonadati</taxon>
        <taxon>Pseudomonadota</taxon>
        <taxon>Gammaproteobacteria</taxon>
        <taxon>Enterobacterales</taxon>
        <taxon>Enterobacteriaceae</taxon>
        <taxon>Salmonella</taxon>
    </lineage>
</organism>
<gene>
    <name evidence="1" type="ORF">ERS008198_04425</name>
</gene>
<dbReference type="Proteomes" id="UP000041314">
    <property type="component" value="Unassembled WGS sequence"/>
</dbReference>
<dbReference type="AlphaFoldDB" id="A0A655EAV6"/>
<reference evidence="1 2" key="1">
    <citation type="submission" date="2015-03" db="EMBL/GenBank/DDBJ databases">
        <authorList>
            <consortium name="Pathogen Informatics"/>
        </authorList>
    </citation>
    <scope>NUCLEOTIDE SEQUENCE [LARGE SCALE GENOMIC DNA]</scope>
    <source>
        <strain evidence="1 2">A1104</strain>
    </source>
</reference>
<name>A0A655EAV6_SALET</name>
<sequence>MPIDCAARHASSVRNLRQRGCRYALLREQTQGHIQDVLSCLQRLLFGFSCHMSVNLQALDLHTFMDVCTIARR</sequence>
<proteinExistence type="predicted"/>
<accession>A0A655EAV6</accession>
<protein>
    <submittedName>
        <fullName evidence="1">Uncharacterized protein</fullName>
    </submittedName>
</protein>
<evidence type="ECO:0000313" key="1">
    <source>
        <dbReference type="EMBL" id="CNV12755.1"/>
    </source>
</evidence>
<evidence type="ECO:0000313" key="2">
    <source>
        <dbReference type="Proteomes" id="UP000041314"/>
    </source>
</evidence>